<accession>A0A1M7J637</accession>
<dbReference type="InterPro" id="IPR037401">
    <property type="entry name" value="SnoaL-like"/>
</dbReference>
<organism evidence="2 3">
    <name type="scientific">Salegentibacter salegens</name>
    <dbReference type="NCBI Taxonomy" id="143223"/>
    <lineage>
        <taxon>Bacteria</taxon>
        <taxon>Pseudomonadati</taxon>
        <taxon>Bacteroidota</taxon>
        <taxon>Flavobacteriia</taxon>
        <taxon>Flavobacteriales</taxon>
        <taxon>Flavobacteriaceae</taxon>
        <taxon>Salegentibacter</taxon>
    </lineage>
</organism>
<gene>
    <name evidence="2" type="ORF">SAMN05878281_0826</name>
</gene>
<name>A0A1M7J637_9FLAO</name>
<proteinExistence type="predicted"/>
<reference evidence="3" key="1">
    <citation type="submission" date="2016-11" db="EMBL/GenBank/DDBJ databases">
        <authorList>
            <person name="Varghese N."/>
            <person name="Submissions S."/>
        </authorList>
    </citation>
    <scope>NUCLEOTIDE SEQUENCE [LARGE SCALE GENOMIC DNA]</scope>
    <source>
        <strain evidence="3">ACAM 48</strain>
    </source>
</reference>
<dbReference type="EMBL" id="LT670848">
    <property type="protein sequence ID" value="SHM48343.1"/>
    <property type="molecule type" value="Genomic_DNA"/>
</dbReference>
<evidence type="ECO:0000313" key="2">
    <source>
        <dbReference type="EMBL" id="SHM48343.1"/>
    </source>
</evidence>
<feature type="domain" description="SnoaL-like" evidence="1">
    <location>
        <begin position="9"/>
        <end position="101"/>
    </location>
</feature>
<dbReference type="Gene3D" id="3.10.450.50">
    <property type="match status" value="1"/>
</dbReference>
<evidence type="ECO:0000313" key="3">
    <source>
        <dbReference type="Proteomes" id="UP000190235"/>
    </source>
</evidence>
<dbReference type="AlphaFoldDB" id="A0A1M7J637"/>
<protein>
    <submittedName>
        <fullName evidence="2">Ketosteroid isomerase-related protein</fullName>
    </submittedName>
</protein>
<sequence>MTEKEKFIQELNEAFAKGDVPFVLDCMADDIVWEMIGGKTSNGKEEIEKEMAAMKDIEMLEMTMDKVITHGKTAAANGHFRMKHNGEEKAYGFCDLYEFNGFKKAKIKKMTSYVILLKKK</sequence>
<keyword evidence="2" id="KW-0413">Isomerase</keyword>
<dbReference type="RefSeq" id="WP_170065285.1">
    <property type="nucleotide sequence ID" value="NZ_LT670848.1"/>
</dbReference>
<dbReference type="InterPro" id="IPR032710">
    <property type="entry name" value="NTF2-like_dom_sf"/>
</dbReference>
<dbReference type="STRING" id="143223.SAMN05878281_0826"/>
<dbReference type="Proteomes" id="UP000190235">
    <property type="component" value="Chromosome I"/>
</dbReference>
<keyword evidence="3" id="KW-1185">Reference proteome</keyword>
<dbReference type="GO" id="GO:0016853">
    <property type="term" value="F:isomerase activity"/>
    <property type="evidence" value="ECO:0007669"/>
    <property type="project" value="UniProtKB-KW"/>
</dbReference>
<dbReference type="SUPFAM" id="SSF54427">
    <property type="entry name" value="NTF2-like"/>
    <property type="match status" value="1"/>
</dbReference>
<evidence type="ECO:0000259" key="1">
    <source>
        <dbReference type="Pfam" id="PF12680"/>
    </source>
</evidence>
<dbReference type="Pfam" id="PF12680">
    <property type="entry name" value="SnoaL_2"/>
    <property type="match status" value="1"/>
</dbReference>